<reference evidence="2 3" key="1">
    <citation type="submission" date="2019-07" db="EMBL/GenBank/DDBJ databases">
        <title>Whole genome shotgun sequence of Skermanella aerolata NBRC 106429.</title>
        <authorList>
            <person name="Hosoyama A."/>
            <person name="Uohara A."/>
            <person name="Ohji S."/>
            <person name="Ichikawa N."/>
        </authorList>
    </citation>
    <scope>NUCLEOTIDE SEQUENCE [LARGE SCALE GENOMIC DNA]</scope>
    <source>
        <strain evidence="2 3">NBRC 106429</strain>
    </source>
</reference>
<dbReference type="InterPro" id="IPR001387">
    <property type="entry name" value="Cro/C1-type_HTH"/>
</dbReference>
<dbReference type="PROSITE" id="PS50943">
    <property type="entry name" value="HTH_CROC1"/>
    <property type="match status" value="1"/>
</dbReference>
<dbReference type="Pfam" id="PF01381">
    <property type="entry name" value="HTH_3"/>
    <property type="match status" value="1"/>
</dbReference>
<name>A0A512E070_9PROT</name>
<organism evidence="2 3">
    <name type="scientific">Skermanella aerolata</name>
    <dbReference type="NCBI Taxonomy" id="393310"/>
    <lineage>
        <taxon>Bacteria</taxon>
        <taxon>Pseudomonadati</taxon>
        <taxon>Pseudomonadota</taxon>
        <taxon>Alphaproteobacteria</taxon>
        <taxon>Rhodospirillales</taxon>
        <taxon>Azospirillaceae</taxon>
        <taxon>Skermanella</taxon>
    </lineage>
</organism>
<comment type="caution">
    <text evidence="2">The sequence shown here is derived from an EMBL/GenBank/DDBJ whole genome shotgun (WGS) entry which is preliminary data.</text>
</comment>
<dbReference type="SUPFAM" id="SSF47413">
    <property type="entry name" value="lambda repressor-like DNA-binding domains"/>
    <property type="match status" value="1"/>
</dbReference>
<dbReference type="EMBL" id="BJYZ01000036">
    <property type="protein sequence ID" value="GEO42136.1"/>
    <property type="molecule type" value="Genomic_DNA"/>
</dbReference>
<dbReference type="CDD" id="cd00093">
    <property type="entry name" value="HTH_XRE"/>
    <property type="match status" value="1"/>
</dbReference>
<dbReference type="GO" id="GO:0003677">
    <property type="term" value="F:DNA binding"/>
    <property type="evidence" value="ECO:0007669"/>
    <property type="project" value="InterPro"/>
</dbReference>
<evidence type="ECO:0000313" key="2">
    <source>
        <dbReference type="EMBL" id="GEO42136.1"/>
    </source>
</evidence>
<dbReference type="InterPro" id="IPR010982">
    <property type="entry name" value="Lambda_DNA-bd_dom_sf"/>
</dbReference>
<feature type="domain" description="HTH cro/C1-type" evidence="1">
    <location>
        <begin position="7"/>
        <end position="48"/>
    </location>
</feature>
<gene>
    <name evidence="2" type="ORF">SAE02_62840</name>
</gene>
<dbReference type="SMART" id="SM00530">
    <property type="entry name" value="HTH_XRE"/>
    <property type="match status" value="1"/>
</dbReference>
<evidence type="ECO:0000313" key="3">
    <source>
        <dbReference type="Proteomes" id="UP000321523"/>
    </source>
</evidence>
<sequence>MISGDQIRAGRALARLSAKELAEQAGVGLTAIQRIENGVVSIRNAKAETVEGIQRALEAAGIVFLPDGYGVTKRQP</sequence>
<dbReference type="Gene3D" id="1.10.260.40">
    <property type="entry name" value="lambda repressor-like DNA-binding domains"/>
    <property type="match status" value="1"/>
</dbReference>
<evidence type="ECO:0000259" key="1">
    <source>
        <dbReference type="PROSITE" id="PS50943"/>
    </source>
</evidence>
<accession>A0A512E070</accession>
<dbReference type="AlphaFoldDB" id="A0A512E070"/>
<protein>
    <submittedName>
        <fullName evidence="2">Transcriptional regulator</fullName>
    </submittedName>
</protein>
<proteinExistence type="predicted"/>
<dbReference type="Proteomes" id="UP000321523">
    <property type="component" value="Unassembled WGS sequence"/>
</dbReference>
<keyword evidence="3" id="KW-1185">Reference proteome</keyword>